<dbReference type="Pfam" id="PF00173">
    <property type="entry name" value="Cyt-b5"/>
    <property type="match status" value="1"/>
</dbReference>
<comment type="subcellular location">
    <subcellularLocation>
        <location evidence="1">Membrane</location>
        <topology evidence="1">Multi-pass membrane protein</topology>
    </subcellularLocation>
</comment>
<evidence type="ECO:0000256" key="2">
    <source>
        <dbReference type="ARBA" id="ARBA00009295"/>
    </source>
</evidence>
<dbReference type="PANTHER" id="PTHR19353:SF88">
    <property type="entry name" value="DELTA(5) FATTY ACID DESATURASE FAT-4"/>
    <property type="match status" value="1"/>
</dbReference>
<protein>
    <recommendedName>
        <fullName evidence="9">Cytochrome b5 heme-binding domain-containing protein</fullName>
    </recommendedName>
</protein>
<proteinExistence type="inferred from homology"/>
<dbReference type="InParanoid" id="A0A0G4EMW2"/>
<evidence type="ECO:0000256" key="5">
    <source>
        <dbReference type="ARBA" id="ARBA00023002"/>
    </source>
</evidence>
<evidence type="ECO:0000256" key="7">
    <source>
        <dbReference type="ARBA" id="ARBA00023136"/>
    </source>
</evidence>
<evidence type="ECO:0000256" key="1">
    <source>
        <dbReference type="ARBA" id="ARBA00004141"/>
    </source>
</evidence>
<dbReference type="PROSITE" id="PS50255">
    <property type="entry name" value="CYTOCHROME_B5_2"/>
    <property type="match status" value="1"/>
</dbReference>
<dbReference type="SUPFAM" id="SSF55856">
    <property type="entry name" value="Cytochrome b5-like heme/steroid binding domain"/>
    <property type="match status" value="1"/>
</dbReference>
<dbReference type="Gene3D" id="3.10.120.10">
    <property type="entry name" value="Cytochrome b5-like heme/steroid binding domain"/>
    <property type="match status" value="1"/>
</dbReference>
<dbReference type="GO" id="GO:0016717">
    <property type="term" value="F:oxidoreductase activity, acting on paired donors, with oxidation of a pair of donors resulting in the reduction of molecular oxygen to two molecules of water"/>
    <property type="evidence" value="ECO:0007669"/>
    <property type="project" value="TreeGrafter"/>
</dbReference>
<keyword evidence="11" id="KW-1185">Reference proteome</keyword>
<evidence type="ECO:0000313" key="10">
    <source>
        <dbReference type="EMBL" id="CEL98154.1"/>
    </source>
</evidence>
<dbReference type="EMBL" id="CDMY01000264">
    <property type="protein sequence ID" value="CEL98154.1"/>
    <property type="molecule type" value="Genomic_DNA"/>
</dbReference>
<gene>
    <name evidence="10" type="ORF">Vbra_5133</name>
</gene>
<organism evidence="10 11">
    <name type="scientific">Vitrella brassicaformis (strain CCMP3155)</name>
    <dbReference type="NCBI Taxonomy" id="1169540"/>
    <lineage>
        <taxon>Eukaryota</taxon>
        <taxon>Sar</taxon>
        <taxon>Alveolata</taxon>
        <taxon>Colpodellida</taxon>
        <taxon>Vitrellaceae</taxon>
        <taxon>Vitrella</taxon>
    </lineage>
</organism>
<keyword evidence="4 8" id="KW-1133">Transmembrane helix</keyword>
<feature type="transmembrane region" description="Helical" evidence="8">
    <location>
        <begin position="216"/>
        <end position="235"/>
    </location>
</feature>
<feature type="transmembrane region" description="Helical" evidence="8">
    <location>
        <begin position="282"/>
        <end position="299"/>
    </location>
</feature>
<feature type="transmembrane region" description="Helical" evidence="8">
    <location>
        <begin position="403"/>
        <end position="424"/>
    </location>
</feature>
<keyword evidence="7 8" id="KW-0472">Membrane</keyword>
<dbReference type="PhylomeDB" id="A0A0G4EMW2"/>
<dbReference type="STRING" id="1169540.A0A0G4EMW2"/>
<sequence length="518" mass="57820">MDVRRSVNFLTPGLLTAAAVLAADRLMAAVLSLTGCDHALPPTVVAAFSITAALVVIAARWPRICRFSEVSNDDRLDVLREHEKLLKAKRRKWVTPADFRRAVEEDGRLWTVINGSVYDVAGLIGNDNNGKPKHPGGDFLADFVGKDASLWFYTSHLKSENVLTRLSVSWVGYLTDRFGLMCSHDKAMHKLIDDFAAEGLFAYPWRHWLWDMQGPVLFLISFWVAHCCIQGRIAPDWSGRLVYVGSFIGGSLSYVLMLYFVHDALHQSIFTTKERAKSFTRWFSLVVGGIDWSVGAIVHDAHHAFTHVVGRDKSLDTAPLVYWHKSQVPGDSAGALSSAEAFAATWGAFLWFTVVVWLMFPMEVLRSVADAFKRKDVVCLVAVPVRLLLPFACHLSFNVSLHYAVWLLLAQEVGMVLVGIAASLNHFSFDAIDVHQFREKMDQGFVEQQAKTTQNHNAVALGYGLHGANGKQPRSLVVWALVASLDAVVSCWVGHFDYHVEHHLVPYMPRRNLPKVMA</sequence>
<accession>A0A0G4EMW2</accession>
<evidence type="ECO:0000256" key="4">
    <source>
        <dbReference type="ARBA" id="ARBA00022989"/>
    </source>
</evidence>
<feature type="transmembrane region" description="Helical" evidence="8">
    <location>
        <begin position="377"/>
        <end position="397"/>
    </location>
</feature>
<dbReference type="InterPro" id="IPR001199">
    <property type="entry name" value="Cyt_B5-like_heme/steroid-bd"/>
</dbReference>
<dbReference type="InterPro" id="IPR036400">
    <property type="entry name" value="Cyt_B5-like_heme/steroid_sf"/>
</dbReference>
<dbReference type="VEuPathDB" id="CryptoDB:Vbra_5133"/>
<dbReference type="AlphaFoldDB" id="A0A0G4EMW2"/>
<reference evidence="10 11" key="1">
    <citation type="submission" date="2014-11" db="EMBL/GenBank/DDBJ databases">
        <authorList>
            <person name="Zhu J."/>
            <person name="Qi W."/>
            <person name="Song R."/>
        </authorList>
    </citation>
    <scope>NUCLEOTIDE SEQUENCE [LARGE SCALE GENOMIC DNA]</scope>
</reference>
<dbReference type="Pfam" id="PF00487">
    <property type="entry name" value="FA_desaturase"/>
    <property type="match status" value="1"/>
</dbReference>
<dbReference type="GO" id="GO:0016020">
    <property type="term" value="C:membrane"/>
    <property type="evidence" value="ECO:0007669"/>
    <property type="project" value="UniProtKB-SubCell"/>
</dbReference>
<name>A0A0G4EMW2_VITBC</name>
<evidence type="ECO:0000256" key="8">
    <source>
        <dbReference type="SAM" id="Phobius"/>
    </source>
</evidence>
<feature type="domain" description="Cytochrome b5 heme-binding" evidence="9">
    <location>
        <begin position="91"/>
        <end position="175"/>
    </location>
</feature>
<keyword evidence="3 8" id="KW-0812">Transmembrane</keyword>
<dbReference type="Proteomes" id="UP000041254">
    <property type="component" value="Unassembled WGS sequence"/>
</dbReference>
<evidence type="ECO:0000256" key="3">
    <source>
        <dbReference type="ARBA" id="ARBA00022692"/>
    </source>
</evidence>
<comment type="similarity">
    <text evidence="2">Belongs to the fatty acid desaturase type 1 family.</text>
</comment>
<feature type="transmembrane region" description="Helical" evidence="8">
    <location>
        <begin position="38"/>
        <end position="59"/>
    </location>
</feature>
<keyword evidence="6" id="KW-0443">Lipid metabolism</keyword>
<feature type="transmembrane region" description="Helical" evidence="8">
    <location>
        <begin position="341"/>
        <end position="365"/>
    </location>
</feature>
<evidence type="ECO:0000259" key="9">
    <source>
        <dbReference type="PROSITE" id="PS50255"/>
    </source>
</evidence>
<feature type="transmembrane region" description="Helical" evidence="8">
    <location>
        <begin position="241"/>
        <end position="261"/>
    </location>
</feature>
<dbReference type="GO" id="GO:0006629">
    <property type="term" value="P:lipid metabolic process"/>
    <property type="evidence" value="ECO:0007669"/>
    <property type="project" value="UniProtKB-KW"/>
</dbReference>
<evidence type="ECO:0000256" key="6">
    <source>
        <dbReference type="ARBA" id="ARBA00023098"/>
    </source>
</evidence>
<dbReference type="InterPro" id="IPR012171">
    <property type="entry name" value="Fatty_acid_desaturase"/>
</dbReference>
<dbReference type="InterPro" id="IPR005804">
    <property type="entry name" value="FA_desaturase_dom"/>
</dbReference>
<dbReference type="PANTHER" id="PTHR19353">
    <property type="entry name" value="FATTY ACID DESATURASE 2"/>
    <property type="match status" value="1"/>
</dbReference>
<evidence type="ECO:0000313" key="11">
    <source>
        <dbReference type="Proteomes" id="UP000041254"/>
    </source>
</evidence>
<keyword evidence="5" id="KW-0560">Oxidoreductase</keyword>
<dbReference type="SMART" id="SM01117">
    <property type="entry name" value="Cyt-b5"/>
    <property type="match status" value="1"/>
</dbReference>